<dbReference type="Gene3D" id="2.60.40.10">
    <property type="entry name" value="Immunoglobulins"/>
    <property type="match status" value="1"/>
</dbReference>
<dbReference type="SUPFAM" id="SSF51445">
    <property type="entry name" value="(Trans)glycosidases"/>
    <property type="match status" value="1"/>
</dbReference>
<dbReference type="EMBL" id="CP029487">
    <property type="protein sequence ID" value="QCT71612.1"/>
    <property type="molecule type" value="Genomic_DNA"/>
</dbReference>
<dbReference type="Gene3D" id="3.90.400.10">
    <property type="entry name" value="Oligo-1,6-glucosidase, Domain 2"/>
    <property type="match status" value="1"/>
</dbReference>
<dbReference type="PANTHER" id="PTHR10357:SF210">
    <property type="entry name" value="MALTODEXTRIN GLUCOSIDASE"/>
    <property type="match status" value="1"/>
</dbReference>
<evidence type="ECO:0000256" key="1">
    <source>
        <dbReference type="ARBA" id="ARBA00022801"/>
    </source>
</evidence>
<dbReference type="PANTHER" id="PTHR10357">
    <property type="entry name" value="ALPHA-AMYLASE FAMILY MEMBER"/>
    <property type="match status" value="1"/>
</dbReference>
<keyword evidence="1" id="KW-0378">Hydrolase</keyword>
<dbReference type="SMART" id="SM00642">
    <property type="entry name" value="Aamy"/>
    <property type="match status" value="1"/>
</dbReference>
<protein>
    <submittedName>
        <fullName evidence="4">Alpha-glycosidase</fullName>
    </submittedName>
</protein>
<dbReference type="SUPFAM" id="SSF51011">
    <property type="entry name" value="Glycosyl hydrolase domain"/>
    <property type="match status" value="1"/>
</dbReference>
<dbReference type="CDD" id="cd11338">
    <property type="entry name" value="AmyAc_CMD"/>
    <property type="match status" value="1"/>
</dbReference>
<sequence>MNFRHNSWDLRFKEPFGALPSGSQATIRVYTTHAVNVKLRTYYNSIEHFYDMVPSKFPDMMEYTLTLPDQPGVLWYDFCYEQNGRSYCYGTQNDTLGGEGQIYEAFPPSYQITLYDKVREMPAWYTDGIMYQIFPDRFNKGEKKTFEPQYKKQSLIHGNWSDSPHYFRDSQGNIEYWDFFGGTLQGIIEKLDYLKELNISILYLNPIFESSSNHKYDTANYLHIAPEFGNTELFEQLCAEAKKRGIRVILDGVFSHTGDDSIYFNKYGNYPGLGAYQSKDSPFYSWYRFNDYPNEYECWWGVKSMPNVEELTPEYKDFIFENENSVIRRWLKAGASGWRLDVADELPDEFIEGIKTAMLQEKEDAVLIGEVWEDASRKVAYGVLRRYFYGHELDAVMNYPFRDALINFMMGYKGSRETARLMMSLYENYPRGQFKGNMNLIGSHDRMRILTILGEAPTLSKESDKEHYRLTQEQYNLAKNRLKVLSLIQLTFPGVPCIYYGDEAGLQGYEDPFNRGTYPWGHEDTEILEWYKKITALRAKHKAFQRGSWYPLPCKDDVFAYVRDLKDESYLCLFNRNTVKSRCFSHGAVKDREGIDLLTNKQENLNQIILEPLSAKIYKVVGGRIILHGNEYKEKGIIPSKYLTP</sequence>
<evidence type="ECO:0000256" key="2">
    <source>
        <dbReference type="ARBA" id="ARBA00023295"/>
    </source>
</evidence>
<dbReference type="Gene3D" id="3.20.20.80">
    <property type="entry name" value="Glycosidases"/>
    <property type="match status" value="1"/>
</dbReference>
<keyword evidence="5" id="KW-1185">Reference proteome</keyword>
<organism evidence="4 5">
    <name type="scientific">Eubacterium maltosivorans</name>
    <dbReference type="NCBI Taxonomy" id="2041044"/>
    <lineage>
        <taxon>Bacteria</taxon>
        <taxon>Bacillati</taxon>
        <taxon>Bacillota</taxon>
        <taxon>Clostridia</taxon>
        <taxon>Eubacteriales</taxon>
        <taxon>Eubacteriaceae</taxon>
        <taxon>Eubacterium</taxon>
    </lineage>
</organism>
<dbReference type="AlphaFoldDB" id="A0A4P9CA90"/>
<dbReference type="GO" id="GO:0016798">
    <property type="term" value="F:hydrolase activity, acting on glycosyl bonds"/>
    <property type="evidence" value="ECO:0007669"/>
    <property type="project" value="UniProtKB-KW"/>
</dbReference>
<dbReference type="KEGG" id="emt:CPZ25_009830"/>
<name>A0A4P9CA90_EUBML</name>
<dbReference type="Proteomes" id="UP000218387">
    <property type="component" value="Chromosome"/>
</dbReference>
<dbReference type="InterPro" id="IPR017853">
    <property type="entry name" value="GH"/>
</dbReference>
<reference evidence="4 5" key="1">
    <citation type="submission" date="2018-05" db="EMBL/GenBank/DDBJ databases">
        <title>Genome comparison of Eubacterium sp.</title>
        <authorList>
            <person name="Feng Y."/>
            <person name="Sanchez-Andrea I."/>
            <person name="Stams A.J.M."/>
            <person name="De Vos W.M."/>
        </authorList>
    </citation>
    <scope>NUCLEOTIDE SEQUENCE [LARGE SCALE GENOMIC DNA]</scope>
    <source>
        <strain evidence="4 5">YI</strain>
    </source>
</reference>
<dbReference type="InterPro" id="IPR013783">
    <property type="entry name" value="Ig-like_fold"/>
</dbReference>
<evidence type="ECO:0000313" key="5">
    <source>
        <dbReference type="Proteomes" id="UP000218387"/>
    </source>
</evidence>
<accession>A0A4P9CA90</accession>
<evidence type="ECO:0000313" key="4">
    <source>
        <dbReference type="EMBL" id="QCT71612.1"/>
    </source>
</evidence>
<dbReference type="GO" id="GO:0005975">
    <property type="term" value="P:carbohydrate metabolic process"/>
    <property type="evidence" value="ECO:0007669"/>
    <property type="project" value="InterPro"/>
</dbReference>
<dbReference type="InterPro" id="IPR045857">
    <property type="entry name" value="O16G_dom_2"/>
</dbReference>
<dbReference type="InterPro" id="IPR006047">
    <property type="entry name" value="GH13_cat_dom"/>
</dbReference>
<dbReference type="Pfam" id="PF00128">
    <property type="entry name" value="Alpha-amylase"/>
    <property type="match status" value="1"/>
</dbReference>
<proteinExistence type="predicted"/>
<keyword evidence="2 4" id="KW-0326">Glycosidase</keyword>
<feature type="domain" description="Glycosyl hydrolase family 13 catalytic" evidence="3">
    <location>
        <begin position="132"/>
        <end position="538"/>
    </location>
</feature>
<gene>
    <name evidence="4" type="ORF">CPZ25_009830</name>
</gene>
<evidence type="ECO:0000259" key="3">
    <source>
        <dbReference type="SMART" id="SM00642"/>
    </source>
</evidence>